<dbReference type="AlphaFoldDB" id="A0A6V8PFD6"/>
<reference evidence="2 3" key="1">
    <citation type="journal article" date="2020" name="Front. Microbiol.">
        <title>Single-cell genomics of novel Actinobacteria with the Wood-Ljungdahl pathway discovered in a serpentinizing system.</title>
        <authorList>
            <person name="Merino N."/>
            <person name="Kawai M."/>
            <person name="Boyd E.S."/>
            <person name="Colman D.R."/>
            <person name="McGlynn S.E."/>
            <person name="Nealson K.H."/>
            <person name="Kurokawa K."/>
            <person name="Hongoh Y."/>
        </authorList>
    </citation>
    <scope>NUCLEOTIDE SEQUENCE [LARGE SCALE GENOMIC DNA]</scope>
    <source>
        <strain evidence="2 3">S34</strain>
    </source>
</reference>
<feature type="region of interest" description="Disordered" evidence="1">
    <location>
        <begin position="30"/>
        <end position="56"/>
    </location>
</feature>
<organism evidence="2 3">
    <name type="scientific">Candidatus Hakubella thermalkaliphila</name>
    <dbReference type="NCBI Taxonomy" id="2754717"/>
    <lineage>
        <taxon>Bacteria</taxon>
        <taxon>Bacillati</taxon>
        <taxon>Actinomycetota</taxon>
        <taxon>Actinomycetota incertae sedis</taxon>
        <taxon>Candidatus Hakubellales</taxon>
        <taxon>Candidatus Hakubellaceae</taxon>
        <taxon>Candidatus Hakubella</taxon>
    </lineage>
</organism>
<name>A0A6V8PFD6_9ACTN</name>
<proteinExistence type="predicted"/>
<keyword evidence="3" id="KW-1185">Reference proteome</keyword>
<dbReference type="Proteomes" id="UP000588083">
    <property type="component" value="Unassembled WGS sequence"/>
</dbReference>
<evidence type="ECO:0000256" key="1">
    <source>
        <dbReference type="SAM" id="MobiDB-lite"/>
    </source>
</evidence>
<dbReference type="EMBL" id="BLRZ01000298">
    <property type="protein sequence ID" value="GFP31392.1"/>
    <property type="molecule type" value="Genomic_DNA"/>
</dbReference>
<accession>A0A6V8PFD6</accession>
<feature type="non-terminal residue" evidence="2">
    <location>
        <position position="1"/>
    </location>
</feature>
<gene>
    <name evidence="2" type="ORF">HKBW3S34_02312</name>
</gene>
<evidence type="ECO:0000313" key="2">
    <source>
        <dbReference type="EMBL" id="GFP31392.1"/>
    </source>
</evidence>
<protein>
    <submittedName>
        <fullName evidence="2">Uncharacterized protein</fullName>
    </submittedName>
</protein>
<comment type="caution">
    <text evidence="2">The sequence shown here is derived from an EMBL/GenBank/DDBJ whole genome shotgun (WGS) entry which is preliminary data.</text>
</comment>
<sequence>EALGGLPAQKMHCSNLAAFAPPRVSILHSPERFKTRGGLSTPLKAHPVAKPPGTSPQVELTGYPLVENQSVALKEFLLESFPESPGPSPDLPEY</sequence>
<evidence type="ECO:0000313" key="3">
    <source>
        <dbReference type="Proteomes" id="UP000588083"/>
    </source>
</evidence>